<dbReference type="AlphaFoldDB" id="A0AAN9PCV8"/>
<evidence type="ECO:0000256" key="1">
    <source>
        <dbReference type="SAM" id="MobiDB-lite"/>
    </source>
</evidence>
<reference evidence="2 3" key="1">
    <citation type="submission" date="2024-01" db="EMBL/GenBank/DDBJ databases">
        <title>The genomes of 5 underutilized Papilionoideae crops provide insights into root nodulation and disease resistance.</title>
        <authorList>
            <person name="Yuan L."/>
        </authorList>
    </citation>
    <scope>NUCLEOTIDE SEQUENCE [LARGE SCALE GENOMIC DNA]</scope>
    <source>
        <strain evidence="2">LY-2023</strain>
        <tissue evidence="2">Leaf</tissue>
    </source>
</reference>
<organism evidence="2 3">
    <name type="scientific">Clitoria ternatea</name>
    <name type="common">Butterfly pea</name>
    <dbReference type="NCBI Taxonomy" id="43366"/>
    <lineage>
        <taxon>Eukaryota</taxon>
        <taxon>Viridiplantae</taxon>
        <taxon>Streptophyta</taxon>
        <taxon>Embryophyta</taxon>
        <taxon>Tracheophyta</taxon>
        <taxon>Spermatophyta</taxon>
        <taxon>Magnoliopsida</taxon>
        <taxon>eudicotyledons</taxon>
        <taxon>Gunneridae</taxon>
        <taxon>Pentapetalae</taxon>
        <taxon>rosids</taxon>
        <taxon>fabids</taxon>
        <taxon>Fabales</taxon>
        <taxon>Fabaceae</taxon>
        <taxon>Papilionoideae</taxon>
        <taxon>50 kb inversion clade</taxon>
        <taxon>NPAAA clade</taxon>
        <taxon>indigoferoid/millettioid clade</taxon>
        <taxon>Phaseoleae</taxon>
        <taxon>Clitoria</taxon>
    </lineage>
</organism>
<comment type="caution">
    <text evidence="2">The sequence shown here is derived from an EMBL/GenBank/DDBJ whole genome shotgun (WGS) entry which is preliminary data.</text>
</comment>
<name>A0AAN9PCV8_CLITE</name>
<keyword evidence="3" id="KW-1185">Reference proteome</keyword>
<proteinExistence type="predicted"/>
<feature type="compositionally biased region" description="Basic residues" evidence="1">
    <location>
        <begin position="50"/>
        <end position="61"/>
    </location>
</feature>
<evidence type="ECO:0000313" key="2">
    <source>
        <dbReference type="EMBL" id="KAK7294153.1"/>
    </source>
</evidence>
<evidence type="ECO:0000313" key="3">
    <source>
        <dbReference type="Proteomes" id="UP001359559"/>
    </source>
</evidence>
<feature type="region of interest" description="Disordered" evidence="1">
    <location>
        <begin position="1"/>
        <end position="21"/>
    </location>
</feature>
<accession>A0AAN9PCV8</accession>
<dbReference type="EMBL" id="JAYKXN010000004">
    <property type="protein sequence ID" value="KAK7294153.1"/>
    <property type="molecule type" value="Genomic_DNA"/>
</dbReference>
<gene>
    <name evidence="2" type="ORF">RJT34_17036</name>
</gene>
<sequence>MRSVNLEPGEKGPNVRKLPLRGGLGLDPKRVRLLLSLEQKSSSKVLTQVRWRKGRQRRRATKGRDCGGGDGGWSFRRGRGGEEVLEGGIAVDEGGNMESGAFDEAYSDRSAIIDTTHTFEFLSLDDSPNGIWNASNFGDGVIMGMIDSGI</sequence>
<dbReference type="Proteomes" id="UP001359559">
    <property type="component" value="Unassembled WGS sequence"/>
</dbReference>
<feature type="region of interest" description="Disordered" evidence="1">
    <location>
        <begin position="46"/>
        <end position="79"/>
    </location>
</feature>
<protein>
    <submittedName>
        <fullName evidence="2">Uncharacterized protein</fullName>
    </submittedName>
</protein>